<gene>
    <name evidence="1" type="ORF">STAFG_1286</name>
</gene>
<evidence type="ECO:0000313" key="1">
    <source>
        <dbReference type="EMBL" id="EPJ41661.1"/>
    </source>
</evidence>
<accession>S4MXC0</accession>
<keyword evidence="2" id="KW-1185">Reference proteome</keyword>
<dbReference type="Proteomes" id="UP000015001">
    <property type="component" value="Unassembled WGS sequence"/>
</dbReference>
<name>S4MXC0_9ACTN</name>
<dbReference type="HOGENOM" id="CLU_3104119_0_0_11"/>
<protein>
    <submittedName>
        <fullName evidence="1">Uncharacterized protein</fullName>
    </submittedName>
</protein>
<reference evidence="1 2" key="1">
    <citation type="submission" date="2013-02" db="EMBL/GenBank/DDBJ databases">
        <title>Draft Genome Sequence of Streptomyces afghaniensis, Which Produces Compounds of the Julimycin B-Complex.</title>
        <authorList>
            <person name="Gruening B.A."/>
            <person name="Praeg A."/>
            <person name="Erxleben A."/>
            <person name="Guenther S."/>
            <person name="Fiedler H.-P."/>
            <person name="Goodfellow M."/>
            <person name="Mueller M."/>
        </authorList>
    </citation>
    <scope>NUCLEOTIDE SEQUENCE [LARGE SCALE GENOMIC DNA]</scope>
    <source>
        <strain evidence="1 2">772</strain>
    </source>
</reference>
<sequence>MWCAFLHADPDLRRPRIGSRSPRINGAVPGRRLSARWRTRPDIRVVSAGRS</sequence>
<evidence type="ECO:0000313" key="2">
    <source>
        <dbReference type="Proteomes" id="UP000015001"/>
    </source>
</evidence>
<proteinExistence type="predicted"/>
<dbReference type="AlphaFoldDB" id="S4MXC0"/>
<comment type="caution">
    <text evidence="1">The sequence shown here is derived from an EMBL/GenBank/DDBJ whole genome shotgun (WGS) entry which is preliminary data.</text>
</comment>
<organism evidence="1 2">
    <name type="scientific">Streptomyces afghaniensis 772</name>
    <dbReference type="NCBI Taxonomy" id="1283301"/>
    <lineage>
        <taxon>Bacteria</taxon>
        <taxon>Bacillati</taxon>
        <taxon>Actinomycetota</taxon>
        <taxon>Actinomycetes</taxon>
        <taxon>Kitasatosporales</taxon>
        <taxon>Streptomycetaceae</taxon>
        <taxon>Streptomyces</taxon>
    </lineage>
</organism>
<dbReference type="EMBL" id="AOPY01001307">
    <property type="protein sequence ID" value="EPJ41661.1"/>
    <property type="molecule type" value="Genomic_DNA"/>
</dbReference>